<comment type="caution">
    <text evidence="2">The sequence shown here is derived from an EMBL/GenBank/DDBJ whole genome shotgun (WGS) entry which is preliminary data.</text>
</comment>
<dbReference type="EMBL" id="JAUKUA010000001">
    <property type="protein sequence ID" value="KAK0731080.1"/>
    <property type="molecule type" value="Genomic_DNA"/>
</dbReference>
<evidence type="ECO:0000256" key="1">
    <source>
        <dbReference type="SAM" id="MobiDB-lite"/>
    </source>
</evidence>
<gene>
    <name evidence="2" type="ORF">B0H67DRAFT_475750</name>
</gene>
<dbReference type="Proteomes" id="UP001172102">
    <property type="component" value="Unassembled WGS sequence"/>
</dbReference>
<organism evidence="2 3">
    <name type="scientific">Lasiosphaeris hirsuta</name>
    <dbReference type="NCBI Taxonomy" id="260670"/>
    <lineage>
        <taxon>Eukaryota</taxon>
        <taxon>Fungi</taxon>
        <taxon>Dikarya</taxon>
        <taxon>Ascomycota</taxon>
        <taxon>Pezizomycotina</taxon>
        <taxon>Sordariomycetes</taxon>
        <taxon>Sordariomycetidae</taxon>
        <taxon>Sordariales</taxon>
        <taxon>Lasiosphaeriaceae</taxon>
        <taxon>Lasiosphaeris</taxon>
    </lineage>
</organism>
<dbReference type="AlphaFoldDB" id="A0AA40BBC1"/>
<accession>A0AA40BBC1</accession>
<keyword evidence="3" id="KW-1185">Reference proteome</keyword>
<evidence type="ECO:0000313" key="3">
    <source>
        <dbReference type="Proteomes" id="UP001172102"/>
    </source>
</evidence>
<name>A0AA40BBC1_9PEZI</name>
<feature type="compositionally biased region" description="Low complexity" evidence="1">
    <location>
        <begin position="1"/>
        <end position="23"/>
    </location>
</feature>
<sequence length="206" mass="23620">MAPAANTARTRRASGSANHANSDSDSDGYQERLKEAEAARLRLRMATEERDKKRKALATAYRRSLSTIQDRIQRSISKYQKLHSAIHMRRLKRLEEAVNIRDGKLEAITTRLVDLQQIMLNHGVQLHALYEGRRTDVTALIPEAQKKSGVDSNKVVQPRSILEEVDEHRVDPIRVVLGSDYLAATRLIRCDRVIWAIRRRSQKSRF</sequence>
<proteinExistence type="predicted"/>
<feature type="region of interest" description="Disordered" evidence="1">
    <location>
        <begin position="1"/>
        <end position="33"/>
    </location>
</feature>
<evidence type="ECO:0000313" key="2">
    <source>
        <dbReference type="EMBL" id="KAK0731080.1"/>
    </source>
</evidence>
<protein>
    <submittedName>
        <fullName evidence="2">Uncharacterized protein</fullName>
    </submittedName>
</protein>
<reference evidence="2" key="1">
    <citation type="submission" date="2023-06" db="EMBL/GenBank/DDBJ databases">
        <title>Genome-scale phylogeny and comparative genomics of the fungal order Sordariales.</title>
        <authorList>
            <consortium name="Lawrence Berkeley National Laboratory"/>
            <person name="Hensen N."/>
            <person name="Bonometti L."/>
            <person name="Westerberg I."/>
            <person name="Brannstrom I.O."/>
            <person name="Guillou S."/>
            <person name="Cros-Aarteil S."/>
            <person name="Calhoun S."/>
            <person name="Haridas S."/>
            <person name="Kuo A."/>
            <person name="Mondo S."/>
            <person name="Pangilinan J."/>
            <person name="Riley R."/>
            <person name="Labutti K."/>
            <person name="Andreopoulos B."/>
            <person name="Lipzen A."/>
            <person name="Chen C."/>
            <person name="Yanf M."/>
            <person name="Daum C."/>
            <person name="Ng V."/>
            <person name="Clum A."/>
            <person name="Steindorff A."/>
            <person name="Ohm R."/>
            <person name="Martin F."/>
            <person name="Silar P."/>
            <person name="Natvig D."/>
            <person name="Lalanne C."/>
            <person name="Gautier V."/>
            <person name="Ament-Velasquez S.L."/>
            <person name="Kruys A."/>
            <person name="Hutchinson M.I."/>
            <person name="Powell A.J."/>
            <person name="Barry K."/>
            <person name="Miller A.N."/>
            <person name="Grigoriev I.V."/>
            <person name="Debuchy R."/>
            <person name="Gladieux P."/>
            <person name="Thoren M.H."/>
            <person name="Johannesson H."/>
        </authorList>
    </citation>
    <scope>NUCLEOTIDE SEQUENCE</scope>
    <source>
        <strain evidence="2">SMH4607-1</strain>
    </source>
</reference>